<accession>B3QSB1</accession>
<evidence type="ECO:0000256" key="1">
    <source>
        <dbReference type="SAM" id="SignalP"/>
    </source>
</evidence>
<organism evidence="2 3">
    <name type="scientific">Chloroherpeton thalassium (strain ATCC 35110 / GB-78)</name>
    <dbReference type="NCBI Taxonomy" id="517418"/>
    <lineage>
        <taxon>Bacteria</taxon>
        <taxon>Pseudomonadati</taxon>
        <taxon>Chlorobiota</taxon>
        <taxon>Chlorobiia</taxon>
        <taxon>Chlorobiales</taxon>
        <taxon>Chloroherpetonaceae</taxon>
        <taxon>Chloroherpeton</taxon>
    </lineage>
</organism>
<evidence type="ECO:0008006" key="4">
    <source>
        <dbReference type="Google" id="ProtNLM"/>
    </source>
</evidence>
<dbReference type="eggNOG" id="COG2067">
    <property type="taxonomic scope" value="Bacteria"/>
</dbReference>
<keyword evidence="1" id="KW-0732">Signal</keyword>
<evidence type="ECO:0000313" key="3">
    <source>
        <dbReference type="Proteomes" id="UP000001208"/>
    </source>
</evidence>
<dbReference type="NCBIfam" id="NF033711">
    <property type="entry name" value="T9SS_PorQ"/>
    <property type="match status" value="1"/>
</dbReference>
<dbReference type="OrthoDB" id="9809953at2"/>
<feature type="signal peptide" evidence="1">
    <location>
        <begin position="1"/>
        <end position="20"/>
    </location>
</feature>
<protein>
    <recommendedName>
        <fullName evidence="4">Type IX secretion system protein PorQ</fullName>
    </recommendedName>
</protein>
<reference evidence="2 3" key="1">
    <citation type="submission" date="2008-06" db="EMBL/GenBank/DDBJ databases">
        <title>Complete sequence of Chloroherpeton thalassium ATCC 35110.</title>
        <authorList>
            <consortium name="US DOE Joint Genome Institute"/>
            <person name="Lucas S."/>
            <person name="Copeland A."/>
            <person name="Lapidus A."/>
            <person name="Glavina del Rio T."/>
            <person name="Dalin E."/>
            <person name="Tice H."/>
            <person name="Bruce D."/>
            <person name="Goodwin L."/>
            <person name="Pitluck S."/>
            <person name="Schmutz J."/>
            <person name="Larimer F."/>
            <person name="Land M."/>
            <person name="Hauser L."/>
            <person name="Kyrpides N."/>
            <person name="Mikhailova N."/>
            <person name="Liu Z."/>
            <person name="Li T."/>
            <person name="Zhao F."/>
            <person name="Overmann J."/>
            <person name="Bryant D.A."/>
            <person name="Richardson P."/>
        </authorList>
    </citation>
    <scope>NUCLEOTIDE SEQUENCE [LARGE SCALE GENOMIC DNA]</scope>
    <source>
        <strain evidence="3">ATCC 35110 / GB-78</strain>
    </source>
</reference>
<dbReference type="EMBL" id="CP001100">
    <property type="protein sequence ID" value="ACF12502.1"/>
    <property type="molecule type" value="Genomic_DNA"/>
</dbReference>
<proteinExistence type="predicted"/>
<evidence type="ECO:0000313" key="2">
    <source>
        <dbReference type="EMBL" id="ACF12502.1"/>
    </source>
</evidence>
<dbReference type="KEGG" id="cts:Ctha_0030"/>
<gene>
    <name evidence="2" type="ordered locus">Ctha_0030</name>
</gene>
<dbReference type="STRING" id="517418.Ctha_0030"/>
<name>B3QSB1_CHLT3</name>
<keyword evidence="3" id="KW-1185">Reference proteome</keyword>
<sequence length="314" mass="34261">MRKIFTVLCGLLLLATPLFAQDKVYDFLNLERSAKVAALGGNSVSFIGDLNAFFQNPAVLNSNTNRRGAFSFQKHLMDINSGFAVYGRSIESIGDFAAGVSYVNYGSFDETDELGNIIGSFAAQDLALQIGYAFDLEEYDYGYLRAGISLKYIYSNIADYTSSALALDAGIVLVIPESDVEIGFALTNYGWQLAKYDAASEDLPTDMRLALTTRPEGLPLALTIGLVQLNNDFSLTEKVKNFTIGGEFSFGEFVRFRLGFNNALRNDVKSGENAGMVGASAGLGILYRDFHFDYSYSSWGSIGALHQFSISTTL</sequence>
<dbReference type="HOGENOM" id="CLU_069104_0_0_10"/>
<dbReference type="NCBIfam" id="NF033709">
    <property type="entry name" value="PorV_fam"/>
    <property type="match status" value="1"/>
</dbReference>
<feature type="chain" id="PRO_5002795704" description="Type IX secretion system protein PorQ" evidence="1">
    <location>
        <begin position="21"/>
        <end position="314"/>
    </location>
</feature>
<dbReference type="RefSeq" id="WP_012498586.1">
    <property type="nucleotide sequence ID" value="NC_011026.1"/>
</dbReference>
<dbReference type="AlphaFoldDB" id="B3QSB1"/>
<dbReference type="Proteomes" id="UP000001208">
    <property type="component" value="Chromosome"/>
</dbReference>